<dbReference type="Gene3D" id="3.40.50.360">
    <property type="match status" value="1"/>
</dbReference>
<dbReference type="GO" id="GO:0009055">
    <property type="term" value="F:electron transfer activity"/>
    <property type="evidence" value="ECO:0007669"/>
    <property type="project" value="TreeGrafter"/>
</dbReference>
<dbReference type="InterPro" id="IPR029039">
    <property type="entry name" value="Flavoprotein-like_sf"/>
</dbReference>
<evidence type="ECO:0000313" key="4">
    <source>
        <dbReference type="Proteomes" id="UP000215767"/>
    </source>
</evidence>
<name>A0A261UND1_9BORD</name>
<keyword evidence="4" id="KW-1185">Reference proteome</keyword>
<dbReference type="PANTHER" id="PTHR47307">
    <property type="entry name" value="GLUTATHIONE-REGULATED POTASSIUM-EFFLUX SYSTEM ANCILLARY PROTEIN KEFG"/>
    <property type="match status" value="1"/>
</dbReference>
<dbReference type="GO" id="GO:0003955">
    <property type="term" value="F:NAD(P)H dehydrogenase (quinone) activity"/>
    <property type="evidence" value="ECO:0007669"/>
    <property type="project" value="TreeGrafter"/>
</dbReference>
<dbReference type="GO" id="GO:0010181">
    <property type="term" value="F:FMN binding"/>
    <property type="evidence" value="ECO:0007669"/>
    <property type="project" value="TreeGrafter"/>
</dbReference>
<comment type="caution">
    <text evidence="3">The sequence shown here is derived from an EMBL/GenBank/DDBJ whole genome shotgun (WGS) entry which is preliminary data.</text>
</comment>
<dbReference type="NCBIfam" id="NF002044">
    <property type="entry name" value="PRK00871.1"/>
    <property type="match status" value="1"/>
</dbReference>
<dbReference type="PANTHER" id="PTHR47307:SF2">
    <property type="entry name" value="GLUTATHIONE-REGULATED POTASSIUM-EFFLUX SYSTEM ANCILLARY PROTEIN KEFF"/>
    <property type="match status" value="1"/>
</dbReference>
<dbReference type="InterPro" id="IPR003680">
    <property type="entry name" value="Flavodoxin_fold"/>
</dbReference>
<accession>A0A261UND1</accession>
<gene>
    <name evidence="3" type="ORF">CAL28_16635</name>
</gene>
<dbReference type="Proteomes" id="UP000215767">
    <property type="component" value="Unassembled WGS sequence"/>
</dbReference>
<dbReference type="OrthoDB" id="9798454at2"/>
<dbReference type="EMBL" id="NEVS01000004">
    <property type="protein sequence ID" value="OZI63408.1"/>
    <property type="molecule type" value="Genomic_DNA"/>
</dbReference>
<dbReference type="InterPro" id="IPR046980">
    <property type="entry name" value="KefG/KefF"/>
</dbReference>
<evidence type="ECO:0000256" key="1">
    <source>
        <dbReference type="ARBA" id="ARBA00023002"/>
    </source>
</evidence>
<feature type="domain" description="Flavodoxin-like fold" evidence="2">
    <location>
        <begin position="2"/>
        <end position="165"/>
    </location>
</feature>
<dbReference type="AlphaFoldDB" id="A0A261UND1"/>
<keyword evidence="1" id="KW-0560">Oxidoreductase</keyword>
<dbReference type="Pfam" id="PF02525">
    <property type="entry name" value="Flavodoxin_2"/>
    <property type="match status" value="1"/>
</dbReference>
<dbReference type="SUPFAM" id="SSF52218">
    <property type="entry name" value="Flavoproteins"/>
    <property type="match status" value="1"/>
</dbReference>
<reference evidence="4" key="1">
    <citation type="submission" date="2017-05" db="EMBL/GenBank/DDBJ databases">
        <title>Complete and WGS of Bordetella genogroups.</title>
        <authorList>
            <person name="Spilker T."/>
            <person name="Lipuma J."/>
        </authorList>
    </citation>
    <scope>NUCLEOTIDE SEQUENCE [LARGE SCALE GENOMIC DNA]</scope>
    <source>
        <strain evidence="4">AU8856</strain>
    </source>
</reference>
<evidence type="ECO:0000259" key="2">
    <source>
        <dbReference type="Pfam" id="PF02525"/>
    </source>
</evidence>
<sequence>MIVIVYAHPYPRHSRTNRAMLQALDGLPDVQVRSLYDLYPDFYIDVAAEQAALAEASLIVWQHPMHWYGAPPLFRQWMDKVLGHGWAYGANATALRDKPLLWTVTTGGAADDFVRCADTDLGVLGQPLRSAAELCGMRWLAPYAVHGAVALGGAELAAVAAAYRELLSGHAGIGQAEPADAARPLTTEASHG</sequence>
<evidence type="ECO:0000313" key="3">
    <source>
        <dbReference type="EMBL" id="OZI63408.1"/>
    </source>
</evidence>
<dbReference type="RefSeq" id="WP_094844673.1">
    <property type="nucleotide sequence ID" value="NZ_NEVS01000004.1"/>
</dbReference>
<organism evidence="3 4">
    <name type="scientific">Bordetella genomosp. 11</name>
    <dbReference type="NCBI Taxonomy" id="1416808"/>
    <lineage>
        <taxon>Bacteria</taxon>
        <taxon>Pseudomonadati</taxon>
        <taxon>Pseudomonadota</taxon>
        <taxon>Betaproteobacteria</taxon>
        <taxon>Burkholderiales</taxon>
        <taxon>Alcaligenaceae</taxon>
        <taxon>Bordetella</taxon>
    </lineage>
</organism>
<protein>
    <submittedName>
        <fullName evidence="3">Glutathione-regulated potassium-efflux system ancillary protein KefF</fullName>
    </submittedName>
</protein>
<proteinExistence type="predicted"/>